<proteinExistence type="predicted"/>
<sequence>MTGDGREDAGARTRRAWGHREDAAAACTRGKLSRGGCHSDVHSAGRVACLLPVDLCSLGSSDRGGKGTEDLPHGSPIDDTYTRQRALKEMPLRLEPHQNYSSSVQDIVLDNFEEKTSSELGTAPICSILQHLYMIHPCEQKKDAITKWRWHSFPHNPRDGRHIHSD</sequence>
<dbReference type="EMBL" id="AGNK02005807">
    <property type="status" value="NOT_ANNOTATED_CDS"/>
    <property type="molecule type" value="Genomic_DNA"/>
</dbReference>
<dbReference type="HOGENOM" id="CLU_1605547_0_0_1"/>
<reference evidence="1" key="2">
    <citation type="submission" date="2018-08" db="UniProtKB">
        <authorList>
            <consortium name="EnsemblPlants"/>
        </authorList>
    </citation>
    <scope>IDENTIFICATION</scope>
    <source>
        <strain evidence="1">Yugu1</strain>
    </source>
</reference>
<dbReference type="Gramene" id="KQK89787">
    <property type="protein sequence ID" value="KQK89787"/>
    <property type="gene ID" value="SETIT_037805mg"/>
</dbReference>
<dbReference type="AlphaFoldDB" id="K4AFZ8"/>
<name>K4AFZ8_SETIT</name>
<dbReference type="EnsemblPlants" id="KQK89787">
    <property type="protein sequence ID" value="KQK89787"/>
    <property type="gene ID" value="SETIT_037805mg"/>
</dbReference>
<organism evidence="1 2">
    <name type="scientific">Setaria italica</name>
    <name type="common">Foxtail millet</name>
    <name type="synonym">Panicum italicum</name>
    <dbReference type="NCBI Taxonomy" id="4555"/>
    <lineage>
        <taxon>Eukaryota</taxon>
        <taxon>Viridiplantae</taxon>
        <taxon>Streptophyta</taxon>
        <taxon>Embryophyta</taxon>
        <taxon>Tracheophyta</taxon>
        <taxon>Spermatophyta</taxon>
        <taxon>Magnoliopsida</taxon>
        <taxon>Liliopsida</taxon>
        <taxon>Poales</taxon>
        <taxon>Poaceae</taxon>
        <taxon>PACMAD clade</taxon>
        <taxon>Panicoideae</taxon>
        <taxon>Panicodae</taxon>
        <taxon>Paniceae</taxon>
        <taxon>Cenchrinae</taxon>
        <taxon>Setaria</taxon>
    </lineage>
</organism>
<accession>K4AFZ8</accession>
<evidence type="ECO:0000313" key="2">
    <source>
        <dbReference type="Proteomes" id="UP000004995"/>
    </source>
</evidence>
<dbReference type="InParanoid" id="K4AFZ8"/>
<keyword evidence="2" id="KW-1185">Reference proteome</keyword>
<dbReference type="Proteomes" id="UP000004995">
    <property type="component" value="Unassembled WGS sequence"/>
</dbReference>
<protein>
    <submittedName>
        <fullName evidence="1">Uncharacterized protein</fullName>
    </submittedName>
</protein>
<reference evidence="2" key="1">
    <citation type="journal article" date="2012" name="Nat. Biotechnol.">
        <title>Reference genome sequence of the model plant Setaria.</title>
        <authorList>
            <person name="Bennetzen J.L."/>
            <person name="Schmutz J."/>
            <person name="Wang H."/>
            <person name="Percifield R."/>
            <person name="Hawkins J."/>
            <person name="Pontaroli A.C."/>
            <person name="Estep M."/>
            <person name="Feng L."/>
            <person name="Vaughn J.N."/>
            <person name="Grimwood J."/>
            <person name="Jenkins J."/>
            <person name="Barry K."/>
            <person name="Lindquist E."/>
            <person name="Hellsten U."/>
            <person name="Deshpande S."/>
            <person name="Wang X."/>
            <person name="Wu X."/>
            <person name="Mitros T."/>
            <person name="Triplett J."/>
            <person name="Yang X."/>
            <person name="Ye C.Y."/>
            <person name="Mauro-Herrera M."/>
            <person name="Wang L."/>
            <person name="Li P."/>
            <person name="Sharma M."/>
            <person name="Sharma R."/>
            <person name="Ronald P.C."/>
            <person name="Panaud O."/>
            <person name="Kellogg E.A."/>
            <person name="Brutnell T.P."/>
            <person name="Doust A.N."/>
            <person name="Tuskan G.A."/>
            <person name="Rokhsar D."/>
            <person name="Devos K.M."/>
        </authorList>
    </citation>
    <scope>NUCLEOTIDE SEQUENCE [LARGE SCALE GENOMIC DNA]</scope>
    <source>
        <strain evidence="2">cv. Yugu1</strain>
    </source>
</reference>
<evidence type="ECO:0000313" key="1">
    <source>
        <dbReference type="EnsemblPlants" id="KQK89787"/>
    </source>
</evidence>